<dbReference type="AlphaFoldDB" id="A0AA89C3J2"/>
<evidence type="ECO:0000256" key="14">
    <source>
        <dbReference type="SAM" id="SignalP"/>
    </source>
</evidence>
<keyword evidence="2" id="KW-1003">Cell membrane</keyword>
<feature type="domain" description="Cadherin" evidence="15">
    <location>
        <begin position="570"/>
        <end position="673"/>
    </location>
</feature>
<evidence type="ECO:0000256" key="1">
    <source>
        <dbReference type="ARBA" id="ARBA00004251"/>
    </source>
</evidence>
<protein>
    <recommendedName>
        <fullName evidence="15">Cadherin domain-containing protein</fullName>
    </recommendedName>
</protein>
<comment type="subcellular location">
    <subcellularLocation>
        <location evidence="1">Cell membrane</location>
        <topology evidence="1">Single-pass type I membrane protein</topology>
    </subcellularLocation>
</comment>
<evidence type="ECO:0000256" key="6">
    <source>
        <dbReference type="ARBA" id="ARBA00022837"/>
    </source>
</evidence>
<feature type="domain" description="Cadherin" evidence="15">
    <location>
        <begin position="20"/>
        <end position="133"/>
    </location>
</feature>
<keyword evidence="17" id="KW-1185">Reference proteome</keyword>
<evidence type="ECO:0000256" key="11">
    <source>
        <dbReference type="PROSITE-ProRule" id="PRU00043"/>
    </source>
</evidence>
<dbReference type="GO" id="GO:0007156">
    <property type="term" value="P:homophilic cell adhesion via plasma membrane adhesion molecules"/>
    <property type="evidence" value="ECO:0007669"/>
    <property type="project" value="InterPro"/>
</dbReference>
<evidence type="ECO:0000259" key="15">
    <source>
        <dbReference type="PROSITE" id="PS50268"/>
    </source>
</evidence>
<evidence type="ECO:0000256" key="10">
    <source>
        <dbReference type="ARBA" id="ARBA00023180"/>
    </source>
</evidence>
<feature type="compositionally biased region" description="Polar residues" evidence="12">
    <location>
        <begin position="1016"/>
        <end position="1039"/>
    </location>
</feature>
<dbReference type="InterPro" id="IPR002126">
    <property type="entry name" value="Cadherin-like_dom"/>
</dbReference>
<keyword evidence="6 11" id="KW-0106">Calcium</keyword>
<dbReference type="PROSITE" id="PS00232">
    <property type="entry name" value="CADHERIN_1"/>
    <property type="match status" value="3"/>
</dbReference>
<accession>A0AA89C3J2</accession>
<dbReference type="GO" id="GO:0005509">
    <property type="term" value="F:calcium ion binding"/>
    <property type="evidence" value="ECO:0007669"/>
    <property type="project" value="UniProtKB-UniRule"/>
</dbReference>
<keyword evidence="4 14" id="KW-0732">Signal</keyword>
<name>A0AA89C3J2_PINIB</name>
<keyword evidence="10" id="KW-0325">Glycoprotein</keyword>
<evidence type="ECO:0000256" key="8">
    <source>
        <dbReference type="ARBA" id="ARBA00022989"/>
    </source>
</evidence>
<gene>
    <name evidence="16" type="ORF">FSP39_010599</name>
</gene>
<organism evidence="16 17">
    <name type="scientific">Pinctada imbricata</name>
    <name type="common">Atlantic pearl-oyster</name>
    <name type="synonym">Pinctada martensii</name>
    <dbReference type="NCBI Taxonomy" id="66713"/>
    <lineage>
        <taxon>Eukaryota</taxon>
        <taxon>Metazoa</taxon>
        <taxon>Spiralia</taxon>
        <taxon>Lophotrochozoa</taxon>
        <taxon>Mollusca</taxon>
        <taxon>Bivalvia</taxon>
        <taxon>Autobranchia</taxon>
        <taxon>Pteriomorphia</taxon>
        <taxon>Pterioida</taxon>
        <taxon>Pterioidea</taxon>
        <taxon>Pteriidae</taxon>
        <taxon>Pinctada</taxon>
    </lineage>
</organism>
<keyword evidence="8 13" id="KW-1133">Transmembrane helix</keyword>
<dbReference type="Pfam" id="PF00028">
    <property type="entry name" value="Cadherin"/>
    <property type="match status" value="6"/>
</dbReference>
<feature type="domain" description="Cadherin" evidence="15">
    <location>
        <begin position="245"/>
        <end position="353"/>
    </location>
</feature>
<dbReference type="GO" id="GO:0005886">
    <property type="term" value="C:plasma membrane"/>
    <property type="evidence" value="ECO:0007669"/>
    <property type="project" value="UniProtKB-SubCell"/>
</dbReference>
<dbReference type="SUPFAM" id="SSF49313">
    <property type="entry name" value="Cadherin-like"/>
    <property type="match status" value="7"/>
</dbReference>
<evidence type="ECO:0000256" key="12">
    <source>
        <dbReference type="SAM" id="MobiDB-lite"/>
    </source>
</evidence>
<feature type="compositionally biased region" description="Basic and acidic residues" evidence="12">
    <location>
        <begin position="957"/>
        <end position="971"/>
    </location>
</feature>
<dbReference type="SMART" id="SM00112">
    <property type="entry name" value="CA"/>
    <property type="match status" value="7"/>
</dbReference>
<evidence type="ECO:0000313" key="17">
    <source>
        <dbReference type="Proteomes" id="UP001186944"/>
    </source>
</evidence>
<evidence type="ECO:0000256" key="13">
    <source>
        <dbReference type="SAM" id="Phobius"/>
    </source>
</evidence>
<evidence type="ECO:0000256" key="3">
    <source>
        <dbReference type="ARBA" id="ARBA00022692"/>
    </source>
</evidence>
<dbReference type="FunFam" id="2.60.40.60:FF:000002">
    <property type="entry name" value="Protocadherin alpha 2"/>
    <property type="match status" value="1"/>
</dbReference>
<keyword evidence="3 13" id="KW-0812">Transmembrane</keyword>
<dbReference type="FunFam" id="2.60.40.60:FF:000092">
    <property type="entry name" value="Protocadherin 8"/>
    <property type="match status" value="1"/>
</dbReference>
<dbReference type="InterPro" id="IPR050174">
    <property type="entry name" value="Protocadherin/Cadherin-CA"/>
</dbReference>
<feature type="chain" id="PRO_5041686286" description="Cadherin domain-containing protein" evidence="14">
    <location>
        <begin position="23"/>
        <end position="1184"/>
    </location>
</feature>
<feature type="region of interest" description="Disordered" evidence="12">
    <location>
        <begin position="941"/>
        <end position="1102"/>
    </location>
</feature>
<dbReference type="FunFam" id="2.60.40.60:FF:000007">
    <property type="entry name" value="Protocadherin alpha 2"/>
    <property type="match status" value="1"/>
</dbReference>
<keyword evidence="7" id="KW-0130">Cell adhesion</keyword>
<evidence type="ECO:0000256" key="2">
    <source>
        <dbReference type="ARBA" id="ARBA00022475"/>
    </source>
</evidence>
<dbReference type="InterPro" id="IPR020894">
    <property type="entry name" value="Cadherin_CS"/>
</dbReference>
<feature type="domain" description="Cadherin" evidence="15">
    <location>
        <begin position="465"/>
        <end position="569"/>
    </location>
</feature>
<dbReference type="PROSITE" id="PS50268">
    <property type="entry name" value="CADHERIN_2"/>
    <property type="match status" value="7"/>
</dbReference>
<evidence type="ECO:0000256" key="4">
    <source>
        <dbReference type="ARBA" id="ARBA00022729"/>
    </source>
</evidence>
<reference evidence="16" key="1">
    <citation type="submission" date="2019-08" db="EMBL/GenBank/DDBJ databases">
        <title>The improved chromosome-level genome for the pearl oyster Pinctada fucata martensii using PacBio sequencing and Hi-C.</title>
        <authorList>
            <person name="Zheng Z."/>
        </authorList>
    </citation>
    <scope>NUCLEOTIDE SEQUENCE</scope>
    <source>
        <strain evidence="16">ZZ-2019</strain>
        <tissue evidence="16">Adductor muscle</tissue>
    </source>
</reference>
<dbReference type="InterPro" id="IPR013164">
    <property type="entry name" value="Cadherin_N"/>
</dbReference>
<evidence type="ECO:0000256" key="5">
    <source>
        <dbReference type="ARBA" id="ARBA00022737"/>
    </source>
</evidence>
<feature type="domain" description="Cadherin" evidence="15">
    <location>
        <begin position="134"/>
        <end position="244"/>
    </location>
</feature>
<feature type="signal peptide" evidence="14">
    <location>
        <begin position="1"/>
        <end position="22"/>
    </location>
</feature>
<evidence type="ECO:0000313" key="16">
    <source>
        <dbReference type="EMBL" id="KAK3099843.1"/>
    </source>
</evidence>
<dbReference type="PANTHER" id="PTHR24028">
    <property type="entry name" value="CADHERIN-87A"/>
    <property type="match status" value="1"/>
</dbReference>
<feature type="compositionally biased region" description="Polar residues" evidence="12">
    <location>
        <begin position="1046"/>
        <end position="1084"/>
    </location>
</feature>
<sequence length="1184" mass="131585">MEKVKTVLLVLVCTALVSVCSAVVTYAVDEERAPNVIIGNIMTVIDEDPQVTDDMIRDMRFALLSDSQHVDKFAVEERSGSLHTTVRLDREEICPFRVICKVRVKVGATSGSYYRTVTVDILIEDINDNAPTFPNASIALSISEGSTLNSTFPILSASDRDMGPNNSIKEYVLIPNTGMFALDIHPKIDGTSDLSLRLIQTLDREDKDRYTIYVKAKDGGNPPKSGTLIVNISVSDVNDNAPVFTQDLYNITIQEDIPLNTVITRVSANDADTGKNAEVTYRFSVRQTDDISIYGISQTSGEVSVIGQPEYEPNKPFYRIVVEASDSGTIVRKSSQVEVFVYINDTNNNAPQITINLLSNGQDFAVIKENANIGDVTAHIDVKDEDMGINGLVNCTLNNKYFRLQQLSNVSNEYKVVVKSEIDREEKIEHVITIHCHDGGTPSLNSSASFIVQVQDENDNAPTFTNRVYVAQIDENKPAQSIVVKVSATDPDQSPNGQVRYYLGPEAQFDFTINPTDGIIRTKTVFDREVQSSINFTVLAVDGGSPVTLTGTATVQLRINDENDITPTFNKSHWEFIVKEELNTTSIGFIKAYDLDAGDNGRITFYMKIEDLARVPFDITPYGEIHRTARLDREQKDRYQFDVIARDNGVHTRSNSTQVTVIIEDVNDNAPKFVFPDAYNSTVTILYTALENSLVTTLSATDIDYAENAEITYGIIGGNGDGIFKIDKFSGEILLARKIGKNEIKIYDLIVTAEDNGLQEQRLTRHPLSVHVKFVNVTAISSLPVEEHPQNLIIAIVIAALTVIISVAIISVICVIRRIDMRKHNYPAKNIEEMKIMENMARNNSNRSSSSKGSREQMVPSVIYKNGKKEVSFSLDEDDTNISYSFPSTLSDTNPSMITFKSTSPLTVQLPQHHSRESSTLSDTKAKELNRIESLRYHQRLMQSRSPNSKWQLQGKKFPESSMKEDNHSDMSEESTTGDSGRGGSEEDVRNSGLSHPSESTIERSHSSMSSHQLSPIDTSGISSGPVTPSATRLPSLSTFGHGPSKSFNHGMSTFPRNNNTKHSTPLDSRQSMQHSTQGQSSKVQRLHSEHYPSNQRPVIDIPRVPSDLQSSKQYLDHDKSMQRTRHLNFPRQSEETLVSESCNTTVRDDDDVTTTSGSYTINPDDLCNEIDELFFHKPSDTVV</sequence>
<dbReference type="Pfam" id="PF08266">
    <property type="entry name" value="Cadherin_2"/>
    <property type="match status" value="1"/>
</dbReference>
<comment type="caution">
    <text evidence="16">The sequence shown here is derived from an EMBL/GenBank/DDBJ whole genome shotgun (WGS) entry which is preliminary data.</text>
</comment>
<dbReference type="Proteomes" id="UP001186944">
    <property type="component" value="Unassembled WGS sequence"/>
</dbReference>
<dbReference type="PRINTS" id="PR00205">
    <property type="entry name" value="CADHERIN"/>
</dbReference>
<keyword evidence="9 13" id="KW-0472">Membrane</keyword>
<feature type="compositionally biased region" description="Polar residues" evidence="12">
    <location>
        <begin position="907"/>
        <end position="923"/>
    </location>
</feature>
<evidence type="ECO:0000256" key="9">
    <source>
        <dbReference type="ARBA" id="ARBA00023136"/>
    </source>
</evidence>
<feature type="compositionally biased region" description="Polar residues" evidence="12">
    <location>
        <begin position="941"/>
        <end position="952"/>
    </location>
</feature>
<feature type="region of interest" description="Disordered" evidence="12">
    <location>
        <begin position="907"/>
        <end position="927"/>
    </location>
</feature>
<dbReference type="EMBL" id="VSWD01000006">
    <property type="protein sequence ID" value="KAK3099843.1"/>
    <property type="molecule type" value="Genomic_DNA"/>
</dbReference>
<dbReference type="Gene3D" id="2.60.40.60">
    <property type="entry name" value="Cadherins"/>
    <property type="match status" value="7"/>
</dbReference>
<evidence type="ECO:0000256" key="7">
    <source>
        <dbReference type="ARBA" id="ARBA00022889"/>
    </source>
</evidence>
<feature type="transmembrane region" description="Helical" evidence="13">
    <location>
        <begin position="792"/>
        <end position="816"/>
    </location>
</feature>
<dbReference type="PANTHER" id="PTHR24028:SF146">
    <property type="entry name" value="CADHERIN 96CB, ISOFORM D-RELATED"/>
    <property type="match status" value="1"/>
</dbReference>
<keyword evidence="5" id="KW-0677">Repeat</keyword>
<proteinExistence type="predicted"/>
<feature type="domain" description="Cadherin" evidence="15">
    <location>
        <begin position="677"/>
        <end position="786"/>
    </location>
</feature>
<dbReference type="FunFam" id="2.60.40.60:FF:000020">
    <property type="entry name" value="Dachsous cadherin-related 1b"/>
    <property type="match status" value="2"/>
</dbReference>
<feature type="domain" description="Cadherin" evidence="15">
    <location>
        <begin position="367"/>
        <end position="464"/>
    </location>
</feature>
<dbReference type="CDD" id="cd11304">
    <property type="entry name" value="Cadherin_repeat"/>
    <property type="match status" value="7"/>
</dbReference>
<dbReference type="InterPro" id="IPR015919">
    <property type="entry name" value="Cadherin-like_sf"/>
</dbReference>